<reference evidence="3" key="2">
    <citation type="submission" date="2015-01" db="EMBL/GenBank/DDBJ databases">
        <title>Evolutionary Origins and Diversification of the Mycorrhizal Mutualists.</title>
        <authorList>
            <consortium name="DOE Joint Genome Institute"/>
            <consortium name="Mycorrhizal Genomics Consortium"/>
            <person name="Kohler A."/>
            <person name="Kuo A."/>
            <person name="Nagy L.G."/>
            <person name="Floudas D."/>
            <person name="Copeland A."/>
            <person name="Barry K.W."/>
            <person name="Cichocki N."/>
            <person name="Veneault-Fourrey C."/>
            <person name="LaButti K."/>
            <person name="Lindquist E.A."/>
            <person name="Lipzen A."/>
            <person name="Lundell T."/>
            <person name="Morin E."/>
            <person name="Murat C."/>
            <person name="Riley R."/>
            <person name="Ohm R."/>
            <person name="Sun H."/>
            <person name="Tunlid A."/>
            <person name="Henrissat B."/>
            <person name="Grigoriev I.V."/>
            <person name="Hibbett D.S."/>
            <person name="Martin F."/>
        </authorList>
    </citation>
    <scope>NUCLEOTIDE SEQUENCE [LARGE SCALE GENOMIC DNA]</scope>
    <source>
        <strain evidence="3">441</strain>
    </source>
</reference>
<proteinExistence type="predicted"/>
<dbReference type="CDD" id="cd22572">
    <property type="entry name" value="GCP5_NTD"/>
    <property type="match status" value="1"/>
</dbReference>
<dbReference type="AlphaFoldDB" id="A0A0D0AAP7"/>
<gene>
    <name evidence="2" type="ORF">PISMIDRAFT_672390</name>
</gene>
<evidence type="ECO:0000313" key="2">
    <source>
        <dbReference type="EMBL" id="KIK29013.1"/>
    </source>
</evidence>
<reference evidence="2 3" key="1">
    <citation type="submission" date="2014-04" db="EMBL/GenBank/DDBJ databases">
        <authorList>
            <consortium name="DOE Joint Genome Institute"/>
            <person name="Kuo A."/>
            <person name="Kohler A."/>
            <person name="Costa M.D."/>
            <person name="Nagy L.G."/>
            <person name="Floudas D."/>
            <person name="Copeland A."/>
            <person name="Barry K.W."/>
            <person name="Cichocki N."/>
            <person name="Veneault-Fourrey C."/>
            <person name="LaButti K."/>
            <person name="Lindquist E.A."/>
            <person name="Lipzen A."/>
            <person name="Lundell T."/>
            <person name="Morin E."/>
            <person name="Murat C."/>
            <person name="Sun H."/>
            <person name="Tunlid A."/>
            <person name="Henrissat B."/>
            <person name="Grigoriev I.V."/>
            <person name="Hibbett D.S."/>
            <person name="Martin F."/>
            <person name="Nordberg H.P."/>
            <person name="Cantor M.N."/>
            <person name="Hua S.X."/>
        </authorList>
    </citation>
    <scope>NUCLEOTIDE SEQUENCE [LARGE SCALE GENOMIC DNA]</scope>
    <source>
        <strain evidence="2 3">441</strain>
    </source>
</reference>
<dbReference type="STRING" id="765257.A0A0D0AAP7"/>
<dbReference type="HOGENOM" id="CLU_1454973_0_0_1"/>
<evidence type="ECO:0000313" key="3">
    <source>
        <dbReference type="Proteomes" id="UP000054018"/>
    </source>
</evidence>
<dbReference type="EMBL" id="KN833690">
    <property type="protein sequence ID" value="KIK29013.1"/>
    <property type="molecule type" value="Genomic_DNA"/>
</dbReference>
<sequence>MSTPTTSHVSGLPRPHSRAQRPSSSSSHGRPSSSLSTARPVSSASLRPQSRLSRPSSRVSRPVTRHTARLLPLCQSLVTQITRLSPDNDAENFRIAVDFTLKNLEHAIKGGASTDMTTMEKRFRGRIQKAQINNQDTLANSLKTSYTRVKQHAKDLIDIDEDIKVTTSILVAACTFLTSYPALSPP</sequence>
<protein>
    <submittedName>
        <fullName evidence="2">Uncharacterized protein</fullName>
    </submittedName>
</protein>
<organism evidence="2 3">
    <name type="scientific">Pisolithus microcarpus 441</name>
    <dbReference type="NCBI Taxonomy" id="765257"/>
    <lineage>
        <taxon>Eukaryota</taxon>
        <taxon>Fungi</taxon>
        <taxon>Dikarya</taxon>
        <taxon>Basidiomycota</taxon>
        <taxon>Agaricomycotina</taxon>
        <taxon>Agaricomycetes</taxon>
        <taxon>Agaricomycetidae</taxon>
        <taxon>Boletales</taxon>
        <taxon>Sclerodermatineae</taxon>
        <taxon>Pisolithaceae</taxon>
        <taxon>Pisolithus</taxon>
    </lineage>
</organism>
<keyword evidence="3" id="KW-1185">Reference proteome</keyword>
<name>A0A0D0AAP7_9AGAM</name>
<evidence type="ECO:0000256" key="1">
    <source>
        <dbReference type="SAM" id="MobiDB-lite"/>
    </source>
</evidence>
<feature type="compositionally biased region" description="Low complexity" evidence="1">
    <location>
        <begin position="20"/>
        <end position="62"/>
    </location>
</feature>
<dbReference type="InterPro" id="IPR059169">
    <property type="entry name" value="GCP5_N_ext"/>
</dbReference>
<dbReference type="OrthoDB" id="3038908at2759"/>
<dbReference type="Proteomes" id="UP000054018">
    <property type="component" value="Unassembled WGS sequence"/>
</dbReference>
<accession>A0A0D0AAP7</accession>
<feature type="region of interest" description="Disordered" evidence="1">
    <location>
        <begin position="1"/>
        <end position="64"/>
    </location>
</feature>